<gene>
    <name evidence="3" type="ORF">RZS28_02375</name>
</gene>
<feature type="compositionally biased region" description="Polar residues" evidence="1">
    <location>
        <begin position="60"/>
        <end position="74"/>
    </location>
</feature>
<organism evidence="3 4">
    <name type="scientific">Methylocapsa polymorpha</name>
    <dbReference type="NCBI Taxonomy" id="3080828"/>
    <lineage>
        <taxon>Bacteria</taxon>
        <taxon>Pseudomonadati</taxon>
        <taxon>Pseudomonadota</taxon>
        <taxon>Alphaproteobacteria</taxon>
        <taxon>Hyphomicrobiales</taxon>
        <taxon>Beijerinckiaceae</taxon>
        <taxon>Methylocapsa</taxon>
    </lineage>
</organism>
<feature type="chain" id="PRO_5047510517" description="General secretion pathway protein N" evidence="2">
    <location>
        <begin position="19"/>
        <end position="259"/>
    </location>
</feature>
<dbReference type="RefSeq" id="WP_407339616.1">
    <property type="nucleotide sequence ID" value="NZ_CP136862.1"/>
</dbReference>
<evidence type="ECO:0008006" key="5">
    <source>
        <dbReference type="Google" id="ProtNLM"/>
    </source>
</evidence>
<feature type="signal peptide" evidence="2">
    <location>
        <begin position="1"/>
        <end position="18"/>
    </location>
</feature>
<accession>A0ABZ0HTL3</accession>
<keyword evidence="2" id="KW-0732">Signal</keyword>
<dbReference type="EMBL" id="CP136862">
    <property type="protein sequence ID" value="WOJ90170.1"/>
    <property type="molecule type" value="Genomic_DNA"/>
</dbReference>
<evidence type="ECO:0000256" key="1">
    <source>
        <dbReference type="SAM" id="MobiDB-lite"/>
    </source>
</evidence>
<reference evidence="3 4" key="1">
    <citation type="submission" date="2023-10" db="EMBL/GenBank/DDBJ databases">
        <title>Novel methanotroph of the genus Methylocapsa from a subarctic wetland.</title>
        <authorList>
            <person name="Belova S.E."/>
            <person name="Oshkin I.Y."/>
            <person name="Miroshnikov K."/>
            <person name="Dedysh S.N."/>
        </authorList>
    </citation>
    <scope>NUCLEOTIDE SEQUENCE [LARGE SCALE GENOMIC DNA]</scope>
    <source>
        <strain evidence="3 4">RX1</strain>
    </source>
</reference>
<feature type="compositionally biased region" description="Pro residues" evidence="1">
    <location>
        <begin position="227"/>
        <end position="245"/>
    </location>
</feature>
<keyword evidence="4" id="KW-1185">Reference proteome</keyword>
<evidence type="ECO:0000313" key="4">
    <source>
        <dbReference type="Proteomes" id="UP001626536"/>
    </source>
</evidence>
<name>A0ABZ0HTL3_9HYPH</name>
<proteinExistence type="predicted"/>
<dbReference type="Proteomes" id="UP001626536">
    <property type="component" value="Chromosome"/>
</dbReference>
<protein>
    <recommendedName>
        <fullName evidence="5">General secretion pathway protein N</fullName>
    </recommendedName>
</protein>
<evidence type="ECO:0000313" key="3">
    <source>
        <dbReference type="EMBL" id="WOJ90170.1"/>
    </source>
</evidence>
<feature type="region of interest" description="Disordered" evidence="1">
    <location>
        <begin position="213"/>
        <end position="259"/>
    </location>
</feature>
<sequence length="259" mass="27451">MIRRATACLMLAAGSLMAGDAIAQAPESANLIVGEPGPTRPGSEPAELGQPTVGQPDVGQPNSGQPNLGQQDPGQQDPARQPLNPKDQAPQQRAASANPLWGIPLDTLAVTRERPIFSPSRRPPAPPMAAPVIAAVEAPVVEAAEPEQPPFTLLGTVIDDTSESLAIFFSQASNSVIRRRIGEEEAGWILQAIDPRTTTLERGARQVTLGLPARNAEVAQNGEPPHIEPPLPGPPRVSPEPPRVMPPGRDHRAQKRQNQ</sequence>
<evidence type="ECO:0000256" key="2">
    <source>
        <dbReference type="SAM" id="SignalP"/>
    </source>
</evidence>
<feature type="region of interest" description="Disordered" evidence="1">
    <location>
        <begin position="31"/>
        <end position="100"/>
    </location>
</feature>